<feature type="transmembrane region" description="Helical" evidence="1">
    <location>
        <begin position="27"/>
        <end position="45"/>
    </location>
</feature>
<keyword evidence="1" id="KW-1133">Transmembrane helix</keyword>
<keyword evidence="1" id="KW-0472">Membrane</keyword>
<evidence type="ECO:0000313" key="3">
    <source>
        <dbReference type="Proteomes" id="UP001233999"/>
    </source>
</evidence>
<keyword evidence="3" id="KW-1185">Reference proteome</keyword>
<feature type="transmembrane region" description="Helical" evidence="1">
    <location>
        <begin position="79"/>
        <end position="100"/>
    </location>
</feature>
<dbReference type="EMBL" id="JASPKZ010006435">
    <property type="protein sequence ID" value="KAJ9587437.1"/>
    <property type="molecule type" value="Genomic_DNA"/>
</dbReference>
<accession>A0AAD7ZVI2</accession>
<evidence type="ECO:0000256" key="1">
    <source>
        <dbReference type="SAM" id="Phobius"/>
    </source>
</evidence>
<organism evidence="2 3">
    <name type="scientific">Diploptera punctata</name>
    <name type="common">Pacific beetle cockroach</name>
    <dbReference type="NCBI Taxonomy" id="6984"/>
    <lineage>
        <taxon>Eukaryota</taxon>
        <taxon>Metazoa</taxon>
        <taxon>Ecdysozoa</taxon>
        <taxon>Arthropoda</taxon>
        <taxon>Hexapoda</taxon>
        <taxon>Insecta</taxon>
        <taxon>Pterygota</taxon>
        <taxon>Neoptera</taxon>
        <taxon>Polyneoptera</taxon>
        <taxon>Dictyoptera</taxon>
        <taxon>Blattodea</taxon>
        <taxon>Blaberoidea</taxon>
        <taxon>Blaberidae</taxon>
        <taxon>Diplopterinae</taxon>
        <taxon>Diploptera</taxon>
    </lineage>
</organism>
<dbReference type="AlphaFoldDB" id="A0AAD7ZVI2"/>
<comment type="caution">
    <text evidence="2">The sequence shown here is derived from an EMBL/GenBank/DDBJ whole genome shotgun (WGS) entry which is preliminary data.</text>
</comment>
<name>A0AAD7ZVI2_DIPPU</name>
<dbReference type="Proteomes" id="UP001233999">
    <property type="component" value="Unassembled WGS sequence"/>
</dbReference>
<sequence>ILSWCNDSLGILKFLCLFLNSNRGVCLFRGMQCLVLLLLFLDSFSSSRRGFKSRCGALNKVFFLVFMVGVGLSDELEGLFGLPFGFDVVANVAAACFLVGRSTESERCGRRGRCISGGCR</sequence>
<reference evidence="2" key="2">
    <citation type="submission" date="2023-05" db="EMBL/GenBank/DDBJ databases">
        <authorList>
            <person name="Fouks B."/>
        </authorList>
    </citation>
    <scope>NUCLEOTIDE SEQUENCE</scope>
    <source>
        <strain evidence="2">Stay&amp;Tobe</strain>
        <tissue evidence="2">Testes</tissue>
    </source>
</reference>
<feature type="transmembrane region" description="Helical" evidence="1">
    <location>
        <begin position="57"/>
        <end position="73"/>
    </location>
</feature>
<gene>
    <name evidence="2" type="ORF">L9F63_019031</name>
</gene>
<keyword evidence="1" id="KW-0812">Transmembrane</keyword>
<protein>
    <submittedName>
        <fullName evidence="2">Uncharacterized protein</fullName>
    </submittedName>
</protein>
<feature type="non-terminal residue" evidence="2">
    <location>
        <position position="1"/>
    </location>
</feature>
<feature type="non-terminal residue" evidence="2">
    <location>
        <position position="120"/>
    </location>
</feature>
<reference evidence="2" key="1">
    <citation type="journal article" date="2023" name="IScience">
        <title>Live-bearing cockroach genome reveals convergent evolutionary mechanisms linked to viviparity in insects and beyond.</title>
        <authorList>
            <person name="Fouks B."/>
            <person name="Harrison M.C."/>
            <person name="Mikhailova A.A."/>
            <person name="Marchal E."/>
            <person name="English S."/>
            <person name="Carruthers M."/>
            <person name="Jennings E.C."/>
            <person name="Chiamaka E.L."/>
            <person name="Frigard R.A."/>
            <person name="Pippel M."/>
            <person name="Attardo G.M."/>
            <person name="Benoit J.B."/>
            <person name="Bornberg-Bauer E."/>
            <person name="Tobe S.S."/>
        </authorList>
    </citation>
    <scope>NUCLEOTIDE SEQUENCE</scope>
    <source>
        <strain evidence="2">Stay&amp;Tobe</strain>
    </source>
</reference>
<evidence type="ECO:0000313" key="2">
    <source>
        <dbReference type="EMBL" id="KAJ9587437.1"/>
    </source>
</evidence>
<proteinExistence type="predicted"/>